<protein>
    <recommendedName>
        <fullName evidence="2 6">Orotate phosphoribosyltransferase</fullName>
        <shortName evidence="6">OPRT</shortName>
        <shortName evidence="6">OPRTase</shortName>
        <ecNumber evidence="2 6">2.4.2.10</ecNumber>
    </recommendedName>
</protein>
<dbReference type="Proteomes" id="UP001500298">
    <property type="component" value="Unassembled WGS sequence"/>
</dbReference>
<keyword evidence="9" id="KW-1185">Reference proteome</keyword>
<dbReference type="InterPro" id="IPR023031">
    <property type="entry name" value="OPRT"/>
</dbReference>
<dbReference type="SUPFAM" id="SSF53271">
    <property type="entry name" value="PRTase-like"/>
    <property type="match status" value="1"/>
</dbReference>
<comment type="cofactor">
    <cofactor evidence="6">
        <name>Mg(2+)</name>
        <dbReference type="ChEBI" id="CHEBI:18420"/>
    </cofactor>
</comment>
<keyword evidence="5 6" id="KW-0665">Pyrimidine biosynthesis</keyword>
<dbReference type="CDD" id="cd06223">
    <property type="entry name" value="PRTases_typeI"/>
    <property type="match status" value="1"/>
</dbReference>
<dbReference type="InterPro" id="IPR004467">
    <property type="entry name" value="Or_phspho_trans_dom"/>
</dbReference>
<feature type="binding site" evidence="6">
    <location>
        <position position="103"/>
    </location>
    <ligand>
        <name>5-phospho-alpha-D-ribose 1-diphosphate</name>
        <dbReference type="ChEBI" id="CHEBI:58017"/>
        <note>ligand shared between dimeric partners</note>
    </ligand>
</feature>
<dbReference type="GO" id="GO:0016757">
    <property type="term" value="F:glycosyltransferase activity"/>
    <property type="evidence" value="ECO:0007669"/>
    <property type="project" value="UniProtKB-KW"/>
</dbReference>
<evidence type="ECO:0000256" key="1">
    <source>
        <dbReference type="ARBA" id="ARBA00004889"/>
    </source>
</evidence>
<evidence type="ECO:0000256" key="4">
    <source>
        <dbReference type="ARBA" id="ARBA00022679"/>
    </source>
</evidence>
<evidence type="ECO:0000259" key="7">
    <source>
        <dbReference type="Pfam" id="PF00156"/>
    </source>
</evidence>
<evidence type="ECO:0000256" key="2">
    <source>
        <dbReference type="ARBA" id="ARBA00011971"/>
    </source>
</evidence>
<reference evidence="9" key="1">
    <citation type="journal article" date="2019" name="Int. J. Syst. Evol. Microbiol.">
        <title>The Global Catalogue of Microorganisms (GCM) 10K type strain sequencing project: providing services to taxonomists for standard genome sequencing and annotation.</title>
        <authorList>
            <consortium name="The Broad Institute Genomics Platform"/>
            <consortium name="The Broad Institute Genome Sequencing Center for Infectious Disease"/>
            <person name="Wu L."/>
            <person name="Ma J."/>
        </authorList>
    </citation>
    <scope>NUCLEOTIDE SEQUENCE [LARGE SCALE GENOMIC DNA]</scope>
    <source>
        <strain evidence="9">JCM 18326</strain>
    </source>
</reference>
<accession>A0ABP9CZB9</accession>
<dbReference type="Pfam" id="PF00156">
    <property type="entry name" value="Pribosyltran"/>
    <property type="match status" value="1"/>
</dbReference>
<evidence type="ECO:0000313" key="9">
    <source>
        <dbReference type="Proteomes" id="UP001500298"/>
    </source>
</evidence>
<sequence length="210" mass="22839">MEKVAKKVASLLLEIKAIKIQPNDPFTWASGWKSPIYCDNRLSLSHPSVRTYIKNALAMRIQELYPEADAIAGVATAGIPQGALVADSLNLPLLYVRSKPKGHGMTNMIEGEAPKGSKVVVIEDLVSTGGSSLKAVTALKEAGYEVLGMMAIFTYDFPVAEKNFTAADVTLTTLSDYNYLLELALEQDYIQDSAVASLKSWREAPDVWGK</sequence>
<evidence type="ECO:0000256" key="3">
    <source>
        <dbReference type="ARBA" id="ARBA00022676"/>
    </source>
</evidence>
<dbReference type="RefSeq" id="WP_345368898.1">
    <property type="nucleotide sequence ID" value="NZ_BAABJX010000009.1"/>
</dbReference>
<gene>
    <name evidence="6 8" type="primary">pyrE</name>
    <name evidence="8" type="ORF">GCM10023331_04810</name>
</gene>
<comment type="pathway">
    <text evidence="1 6">Pyrimidine metabolism; UMP biosynthesis via de novo pathway; UMP from orotate: step 1/2.</text>
</comment>
<evidence type="ECO:0000313" key="8">
    <source>
        <dbReference type="EMBL" id="GAA4823375.1"/>
    </source>
</evidence>
<organism evidence="8 9">
    <name type="scientific">Algivirga pacifica</name>
    <dbReference type="NCBI Taxonomy" id="1162670"/>
    <lineage>
        <taxon>Bacteria</taxon>
        <taxon>Pseudomonadati</taxon>
        <taxon>Bacteroidota</taxon>
        <taxon>Cytophagia</taxon>
        <taxon>Cytophagales</taxon>
        <taxon>Flammeovirgaceae</taxon>
        <taxon>Algivirga</taxon>
    </lineage>
</organism>
<comment type="caution">
    <text evidence="6">Lacks conserved residue(s) required for the propagation of feature annotation.</text>
</comment>
<dbReference type="PANTHER" id="PTHR19278:SF9">
    <property type="entry name" value="URIDINE 5'-MONOPHOSPHATE SYNTHASE"/>
    <property type="match status" value="1"/>
</dbReference>
<feature type="binding site" evidence="6">
    <location>
        <position position="127"/>
    </location>
    <ligand>
        <name>orotate</name>
        <dbReference type="ChEBI" id="CHEBI:30839"/>
    </ligand>
</feature>
<dbReference type="EC" id="2.4.2.10" evidence="2 6"/>
<proteinExistence type="inferred from homology"/>
<feature type="binding site" evidence="6">
    <location>
        <position position="101"/>
    </location>
    <ligand>
        <name>5-phospho-alpha-D-ribose 1-diphosphate</name>
        <dbReference type="ChEBI" id="CHEBI:58017"/>
        <note>ligand shared between dimeric partners</note>
    </ligand>
</feature>
<comment type="catalytic activity">
    <reaction evidence="6">
        <text>orotidine 5'-phosphate + diphosphate = orotate + 5-phospho-alpha-D-ribose 1-diphosphate</text>
        <dbReference type="Rhea" id="RHEA:10380"/>
        <dbReference type="ChEBI" id="CHEBI:30839"/>
        <dbReference type="ChEBI" id="CHEBI:33019"/>
        <dbReference type="ChEBI" id="CHEBI:57538"/>
        <dbReference type="ChEBI" id="CHEBI:58017"/>
        <dbReference type="EC" id="2.4.2.10"/>
    </reaction>
</comment>
<dbReference type="InterPro" id="IPR000836">
    <property type="entry name" value="PRTase_dom"/>
</dbReference>
<feature type="binding site" description="in other chain" evidence="6">
    <location>
        <begin position="123"/>
        <end position="131"/>
    </location>
    <ligand>
        <name>5-phospho-alpha-D-ribose 1-diphosphate</name>
        <dbReference type="ChEBI" id="CHEBI:58017"/>
        <note>ligand shared between dimeric partners</note>
    </ligand>
</feature>
<keyword evidence="6" id="KW-0460">Magnesium</keyword>
<dbReference type="InterPro" id="IPR029057">
    <property type="entry name" value="PRTase-like"/>
</dbReference>
<name>A0ABP9CZB9_9BACT</name>
<evidence type="ECO:0000256" key="5">
    <source>
        <dbReference type="ARBA" id="ARBA00022975"/>
    </source>
</evidence>
<comment type="similarity">
    <text evidence="6">Belongs to the purine/pyrimidine phosphoribosyltransferase family. PyrE subfamily.</text>
</comment>
<keyword evidence="4 6" id="KW-0808">Transferase</keyword>
<feature type="binding site" evidence="6">
    <location>
        <position position="97"/>
    </location>
    <ligand>
        <name>5-phospho-alpha-D-ribose 1-diphosphate</name>
        <dbReference type="ChEBI" id="CHEBI:58017"/>
        <note>ligand shared between dimeric partners</note>
    </ligand>
</feature>
<dbReference type="EMBL" id="BAABJX010000009">
    <property type="protein sequence ID" value="GAA4823375.1"/>
    <property type="molecule type" value="Genomic_DNA"/>
</dbReference>
<dbReference type="HAMAP" id="MF_01208">
    <property type="entry name" value="PyrE"/>
    <property type="match status" value="1"/>
</dbReference>
<evidence type="ECO:0000256" key="6">
    <source>
        <dbReference type="HAMAP-Rule" id="MF_01208"/>
    </source>
</evidence>
<feature type="domain" description="Phosphoribosyltransferase" evidence="7">
    <location>
        <begin position="53"/>
        <end position="153"/>
    </location>
</feature>
<dbReference type="PANTHER" id="PTHR19278">
    <property type="entry name" value="OROTATE PHOSPHORIBOSYLTRANSFERASE"/>
    <property type="match status" value="1"/>
</dbReference>
<keyword evidence="3 6" id="KW-0328">Glycosyltransferase</keyword>
<dbReference type="NCBIfam" id="TIGR00336">
    <property type="entry name" value="pyrE"/>
    <property type="match status" value="1"/>
</dbReference>
<comment type="subunit">
    <text evidence="6">Homodimer.</text>
</comment>
<comment type="function">
    <text evidence="6">Catalyzes the transfer of a ribosyl phosphate group from 5-phosphoribose 1-diphosphate to orotate, leading to the formation of orotidine monophosphate (OMP).</text>
</comment>
<dbReference type="Gene3D" id="3.40.50.2020">
    <property type="match status" value="1"/>
</dbReference>
<comment type="caution">
    <text evidence="8">The sequence shown here is derived from an EMBL/GenBank/DDBJ whole genome shotgun (WGS) entry which is preliminary data.</text>
</comment>